<feature type="domain" description="DUF6590" evidence="2">
    <location>
        <begin position="214"/>
        <end position="331"/>
    </location>
</feature>
<dbReference type="EMBL" id="JAUKTV010000011">
    <property type="protein sequence ID" value="KAK0723691.1"/>
    <property type="molecule type" value="Genomic_DNA"/>
</dbReference>
<keyword evidence="4" id="KW-1185">Reference proteome</keyword>
<feature type="region of interest" description="Disordered" evidence="1">
    <location>
        <begin position="159"/>
        <end position="193"/>
    </location>
</feature>
<feature type="compositionally biased region" description="Basic and acidic residues" evidence="1">
    <location>
        <begin position="159"/>
        <end position="170"/>
    </location>
</feature>
<feature type="compositionally biased region" description="Polar residues" evidence="1">
    <location>
        <begin position="67"/>
        <end position="90"/>
    </location>
</feature>
<comment type="caution">
    <text evidence="3">The sequence shown here is derived from an EMBL/GenBank/DDBJ whole genome shotgun (WGS) entry which is preliminary data.</text>
</comment>
<proteinExistence type="predicted"/>
<accession>A0AA40AXC6</accession>
<dbReference type="AlphaFoldDB" id="A0AA40AXC6"/>
<organism evidence="3 4">
    <name type="scientific">Apiosordaria backusii</name>
    <dbReference type="NCBI Taxonomy" id="314023"/>
    <lineage>
        <taxon>Eukaryota</taxon>
        <taxon>Fungi</taxon>
        <taxon>Dikarya</taxon>
        <taxon>Ascomycota</taxon>
        <taxon>Pezizomycotina</taxon>
        <taxon>Sordariomycetes</taxon>
        <taxon>Sordariomycetidae</taxon>
        <taxon>Sordariales</taxon>
        <taxon>Lasiosphaeriaceae</taxon>
        <taxon>Apiosordaria</taxon>
    </lineage>
</organism>
<feature type="compositionally biased region" description="Basic and acidic residues" evidence="1">
    <location>
        <begin position="125"/>
        <end position="134"/>
    </location>
</feature>
<evidence type="ECO:0000259" key="2">
    <source>
        <dbReference type="Pfam" id="PF20233"/>
    </source>
</evidence>
<name>A0AA40AXC6_9PEZI</name>
<dbReference type="InterPro" id="IPR046497">
    <property type="entry name" value="DUF6590"/>
</dbReference>
<reference evidence="3" key="1">
    <citation type="submission" date="2023-06" db="EMBL/GenBank/DDBJ databases">
        <title>Genome-scale phylogeny and comparative genomics of the fungal order Sordariales.</title>
        <authorList>
            <consortium name="Lawrence Berkeley National Laboratory"/>
            <person name="Hensen N."/>
            <person name="Bonometti L."/>
            <person name="Westerberg I."/>
            <person name="Brannstrom I.O."/>
            <person name="Guillou S."/>
            <person name="Cros-Aarteil S."/>
            <person name="Calhoun S."/>
            <person name="Haridas S."/>
            <person name="Kuo A."/>
            <person name="Mondo S."/>
            <person name="Pangilinan J."/>
            <person name="Riley R."/>
            <person name="Labutti K."/>
            <person name="Andreopoulos B."/>
            <person name="Lipzen A."/>
            <person name="Chen C."/>
            <person name="Yanf M."/>
            <person name="Daum C."/>
            <person name="Ng V."/>
            <person name="Clum A."/>
            <person name="Steindorff A."/>
            <person name="Ohm R."/>
            <person name="Martin F."/>
            <person name="Silar P."/>
            <person name="Natvig D."/>
            <person name="Lalanne C."/>
            <person name="Gautier V."/>
            <person name="Ament-Velasquez S.L."/>
            <person name="Kruys A."/>
            <person name="Hutchinson M.I."/>
            <person name="Powell A.J."/>
            <person name="Barry K."/>
            <person name="Miller A.N."/>
            <person name="Grigoriev I.V."/>
            <person name="Debuchy R."/>
            <person name="Gladieux P."/>
            <person name="Thoren M.H."/>
            <person name="Johannesson H."/>
        </authorList>
    </citation>
    <scope>NUCLEOTIDE SEQUENCE</scope>
    <source>
        <strain evidence="3">CBS 540.89</strain>
    </source>
</reference>
<sequence length="342" mass="38514">MQTMTVAAMGMRPAVSFGFFDTLVDDQIGNEEGGNNSEVIAVQAVEVPTPVGNVTERTETSPRRTKVSSSPTKTENSTAQENKSTSGLTNKTETKTETKTEKSTAPKAKDTTGEDKKNNGTSTNSHREPESENYGDRWEWSLADVDYVRIDEKGVKHLYTDYQKPPDPEVKAPPIPKRALSDPKPKPTRPKWKAPLDDRFQVVSKPKRFFAVPLFHGERPLAKFRWFVVVRRRLHHSLCFSITTYAGDNRSASNKTARGRDVDFVVLHLSNVEPARPYEEENITRKPIAVIIEDQETFISPFARLDCGRVYTVEDNLRVMKVGRVHPGCLVGLEEYFRDSVS</sequence>
<feature type="compositionally biased region" description="Basic and acidic residues" evidence="1">
    <location>
        <begin position="92"/>
        <end position="118"/>
    </location>
</feature>
<evidence type="ECO:0000256" key="1">
    <source>
        <dbReference type="SAM" id="MobiDB-lite"/>
    </source>
</evidence>
<feature type="region of interest" description="Disordered" evidence="1">
    <location>
        <begin position="48"/>
        <end position="134"/>
    </location>
</feature>
<protein>
    <recommendedName>
        <fullName evidence="2">DUF6590 domain-containing protein</fullName>
    </recommendedName>
</protein>
<dbReference type="Pfam" id="PF20233">
    <property type="entry name" value="DUF6590"/>
    <property type="match status" value="1"/>
</dbReference>
<evidence type="ECO:0000313" key="4">
    <source>
        <dbReference type="Proteomes" id="UP001172159"/>
    </source>
</evidence>
<dbReference type="Proteomes" id="UP001172159">
    <property type="component" value="Unassembled WGS sequence"/>
</dbReference>
<evidence type="ECO:0000313" key="3">
    <source>
        <dbReference type="EMBL" id="KAK0723691.1"/>
    </source>
</evidence>
<gene>
    <name evidence="3" type="ORF">B0T21DRAFT_414070</name>
</gene>